<dbReference type="PROSITE" id="PS51257">
    <property type="entry name" value="PROKAR_LIPOPROTEIN"/>
    <property type="match status" value="1"/>
</dbReference>
<gene>
    <name evidence="2" type="ORF">EDD28_2524</name>
</gene>
<dbReference type="EMBL" id="RKHQ01000002">
    <property type="protein sequence ID" value="ROR93117.1"/>
    <property type="molecule type" value="Genomic_DNA"/>
</dbReference>
<protein>
    <submittedName>
        <fullName evidence="2">Uncharacterized protein DUF3515</fullName>
    </submittedName>
</protein>
<comment type="caution">
    <text evidence="2">The sequence shown here is derived from an EMBL/GenBank/DDBJ whole genome shotgun (WGS) entry which is preliminary data.</text>
</comment>
<keyword evidence="3" id="KW-1185">Reference proteome</keyword>
<organism evidence="2 3">
    <name type="scientific">Salana multivorans</name>
    <dbReference type="NCBI Taxonomy" id="120377"/>
    <lineage>
        <taxon>Bacteria</taxon>
        <taxon>Bacillati</taxon>
        <taxon>Actinomycetota</taxon>
        <taxon>Actinomycetes</taxon>
        <taxon>Micrococcales</taxon>
        <taxon>Beutenbergiaceae</taxon>
        <taxon>Salana</taxon>
    </lineage>
</organism>
<evidence type="ECO:0000256" key="1">
    <source>
        <dbReference type="SAM" id="SignalP"/>
    </source>
</evidence>
<feature type="chain" id="PRO_5038488486" evidence="1">
    <location>
        <begin position="27"/>
        <end position="168"/>
    </location>
</feature>
<keyword evidence="1" id="KW-0732">Signal</keyword>
<dbReference type="Proteomes" id="UP000275356">
    <property type="component" value="Unassembled WGS sequence"/>
</dbReference>
<accession>A0A3N2CZZ9</accession>
<evidence type="ECO:0000313" key="3">
    <source>
        <dbReference type="Proteomes" id="UP000275356"/>
    </source>
</evidence>
<reference evidence="2 3" key="1">
    <citation type="submission" date="2018-11" db="EMBL/GenBank/DDBJ databases">
        <title>Sequencing the genomes of 1000 actinobacteria strains.</title>
        <authorList>
            <person name="Klenk H.-P."/>
        </authorList>
    </citation>
    <scope>NUCLEOTIDE SEQUENCE [LARGE SCALE GENOMIC DNA]</scope>
    <source>
        <strain evidence="2 3">DSM 13521</strain>
    </source>
</reference>
<evidence type="ECO:0000313" key="2">
    <source>
        <dbReference type="EMBL" id="ROR93117.1"/>
    </source>
</evidence>
<name>A0A3N2CZZ9_9MICO</name>
<dbReference type="AlphaFoldDB" id="A0A3N2CZZ9"/>
<sequence length="168" mass="17149">MSPRRVAVPSLALALAAGATMLSGCASDVVLDAAPHASAEVCAQVLRVAPSSLAGADRRPTTSQASLAWGDPAITLRCGVEPLPPTPERCIQVTAGDGTVVDWIVHEDDPQGSTADDGGRGRFAFTTYGRVPAIEVVVPVEYAGSDATAILVDLAGAVSRTSPERACL</sequence>
<feature type="signal peptide" evidence="1">
    <location>
        <begin position="1"/>
        <end position="26"/>
    </location>
</feature>
<proteinExistence type="predicted"/>
<dbReference type="Pfam" id="PF12028">
    <property type="entry name" value="DUF3515"/>
    <property type="match status" value="1"/>
</dbReference>
<dbReference type="InterPro" id="IPR021903">
    <property type="entry name" value="DUF3515"/>
</dbReference>
<dbReference type="RefSeq" id="WP_245968069.1">
    <property type="nucleotide sequence ID" value="NZ_CALFQU010000037.1"/>
</dbReference>